<evidence type="ECO:0000313" key="1">
    <source>
        <dbReference type="EMBL" id="RCW90033.1"/>
    </source>
</evidence>
<reference evidence="1 2" key="1">
    <citation type="submission" date="2018-07" db="EMBL/GenBank/DDBJ databases">
        <title>Genomic Encyclopedia of Type Strains, Phase III (KMG-III): the genomes of soil and plant-associated and newly described type strains.</title>
        <authorList>
            <person name="Whitman W."/>
        </authorList>
    </citation>
    <scope>NUCLEOTIDE SEQUENCE [LARGE SCALE GENOMIC DNA]</scope>
    <source>
        <strain evidence="1 2">CECT 7958</strain>
    </source>
</reference>
<keyword evidence="2" id="KW-1185">Reference proteome</keyword>
<sequence length="113" mass="12864">MRQLEVLVVTKATTNPRILNWKVSTVRHVEQAIEHLQRHHFAVVALSSTLSESDKKKLNSLLPLLKENLVLVEYTEDSSLAETVKAAYWKTKKPNAQTNYLDNSLALNLAQRL</sequence>
<organism evidence="1 2">
    <name type="scientific">Winogradskyella arenosi</name>
    <dbReference type="NCBI Taxonomy" id="533325"/>
    <lineage>
        <taxon>Bacteria</taxon>
        <taxon>Pseudomonadati</taxon>
        <taxon>Bacteroidota</taxon>
        <taxon>Flavobacteriia</taxon>
        <taxon>Flavobacteriales</taxon>
        <taxon>Flavobacteriaceae</taxon>
        <taxon>Winogradskyella</taxon>
    </lineage>
</organism>
<dbReference type="EMBL" id="QPJO01000006">
    <property type="protein sequence ID" value="RCW90033.1"/>
    <property type="molecule type" value="Genomic_DNA"/>
</dbReference>
<comment type="caution">
    <text evidence="1">The sequence shown here is derived from an EMBL/GenBank/DDBJ whole genome shotgun (WGS) entry which is preliminary data.</text>
</comment>
<evidence type="ECO:0000313" key="2">
    <source>
        <dbReference type="Proteomes" id="UP000253436"/>
    </source>
</evidence>
<dbReference type="AlphaFoldDB" id="A0A368ZCZ1"/>
<dbReference type="OrthoDB" id="1189201at2"/>
<proteinExistence type="predicted"/>
<accession>A0A368ZCZ1</accession>
<gene>
    <name evidence="1" type="ORF">DFQ08_106140</name>
</gene>
<dbReference type="Proteomes" id="UP000253436">
    <property type="component" value="Unassembled WGS sequence"/>
</dbReference>
<name>A0A368ZCZ1_9FLAO</name>
<protein>
    <submittedName>
        <fullName evidence="1">Uncharacterized protein</fullName>
    </submittedName>
</protein>
<dbReference type="RefSeq" id="WP_114310932.1">
    <property type="nucleotide sequence ID" value="NZ_QPJO01000006.1"/>
</dbReference>